<dbReference type="Pfam" id="PF11290">
    <property type="entry name" value="DUF3090"/>
    <property type="match status" value="1"/>
</dbReference>
<dbReference type="NCBIfam" id="TIGR03847">
    <property type="entry name" value="conserved hypothetical protein"/>
    <property type="match status" value="1"/>
</dbReference>
<dbReference type="EMBL" id="CAEZXG010000009">
    <property type="protein sequence ID" value="CAB4674868.1"/>
    <property type="molecule type" value="Genomic_DNA"/>
</dbReference>
<protein>
    <submittedName>
        <fullName evidence="1">Unannotated protein</fullName>
    </submittedName>
</protein>
<reference evidence="1" key="1">
    <citation type="submission" date="2020-05" db="EMBL/GenBank/DDBJ databases">
        <authorList>
            <person name="Chiriac C."/>
            <person name="Salcher M."/>
            <person name="Ghai R."/>
            <person name="Kavagutti S V."/>
        </authorList>
    </citation>
    <scope>NUCLEOTIDE SEQUENCE</scope>
</reference>
<dbReference type="InterPro" id="IPR021441">
    <property type="entry name" value="DUF3090"/>
</dbReference>
<evidence type="ECO:0000313" key="1">
    <source>
        <dbReference type="EMBL" id="CAB4674868.1"/>
    </source>
</evidence>
<accession>A0A6J6MPD6</accession>
<sequence>MIFDAIERFIVGTVGLPGERAFFLQVRQSGKLATVAVEKSQVAALTERLDMLISQLRKSGHAAGLNLIERDDKPLEQPIEADFVVGAISISWNEDGNQVEIELLDVEEESHQAWNIFLSLEMANAFARRAHAVIQSGRLPCPLCGLPIDPQGHLCPRANGYRR</sequence>
<gene>
    <name evidence="1" type="ORF">UFOPK2359_00264</name>
</gene>
<dbReference type="AlphaFoldDB" id="A0A6J6MPD6"/>
<organism evidence="1">
    <name type="scientific">freshwater metagenome</name>
    <dbReference type="NCBI Taxonomy" id="449393"/>
    <lineage>
        <taxon>unclassified sequences</taxon>
        <taxon>metagenomes</taxon>
        <taxon>ecological metagenomes</taxon>
    </lineage>
</organism>
<name>A0A6J6MPD6_9ZZZZ</name>
<proteinExistence type="predicted"/>